<gene>
    <name evidence="1" type="ORF">GCM10010405_56900</name>
</gene>
<reference evidence="2" key="1">
    <citation type="journal article" date="2019" name="Int. J. Syst. Evol. Microbiol.">
        <title>The Global Catalogue of Microorganisms (GCM) 10K type strain sequencing project: providing services to taxonomists for standard genome sequencing and annotation.</title>
        <authorList>
            <consortium name="The Broad Institute Genomics Platform"/>
            <consortium name="The Broad Institute Genome Sequencing Center for Infectious Disease"/>
            <person name="Wu L."/>
            <person name="Ma J."/>
        </authorList>
    </citation>
    <scope>NUCLEOTIDE SEQUENCE [LARGE SCALE GENOMIC DNA]</scope>
    <source>
        <strain evidence="2">JCM 6305</strain>
    </source>
</reference>
<sequence length="59" mass="6243">MALDALDLGEQLKSARCAGYLAEFRRHPAGLGSAAVVRDFCEQAADHRLWEAAGGLAVS</sequence>
<comment type="caution">
    <text evidence="1">The sequence shown here is derived from an EMBL/GenBank/DDBJ whole genome shotgun (WGS) entry which is preliminary data.</text>
</comment>
<evidence type="ECO:0000313" key="2">
    <source>
        <dbReference type="Proteomes" id="UP001501638"/>
    </source>
</evidence>
<keyword evidence="2" id="KW-1185">Reference proteome</keyword>
<evidence type="ECO:0000313" key="1">
    <source>
        <dbReference type="EMBL" id="GAA2465096.1"/>
    </source>
</evidence>
<dbReference type="Proteomes" id="UP001501638">
    <property type="component" value="Unassembled WGS sequence"/>
</dbReference>
<organism evidence="1 2">
    <name type="scientific">Streptomyces macrosporus</name>
    <dbReference type="NCBI Taxonomy" id="44032"/>
    <lineage>
        <taxon>Bacteria</taxon>
        <taxon>Bacillati</taxon>
        <taxon>Actinomycetota</taxon>
        <taxon>Actinomycetes</taxon>
        <taxon>Kitasatosporales</taxon>
        <taxon>Streptomycetaceae</taxon>
        <taxon>Streptomyces</taxon>
    </lineage>
</organism>
<protein>
    <submittedName>
        <fullName evidence="1">Uncharacterized protein</fullName>
    </submittedName>
</protein>
<accession>A0ABP5XQS5</accession>
<proteinExistence type="predicted"/>
<name>A0ABP5XQS5_9ACTN</name>
<dbReference type="EMBL" id="BAAASZ010000051">
    <property type="protein sequence ID" value="GAA2465096.1"/>
    <property type="molecule type" value="Genomic_DNA"/>
</dbReference>